<evidence type="ECO:0000313" key="3">
    <source>
        <dbReference type="Proteomes" id="UP000031802"/>
    </source>
</evidence>
<dbReference type="OrthoDB" id="7865033at2"/>
<keyword evidence="3" id="KW-1185">Reference proteome</keyword>
<dbReference type="Pfam" id="PF01381">
    <property type="entry name" value="HTH_3"/>
    <property type="match status" value="1"/>
</dbReference>
<dbReference type="EMBL" id="JJMU01000049">
    <property type="protein sequence ID" value="KGE13521.1"/>
    <property type="molecule type" value="Genomic_DNA"/>
</dbReference>
<dbReference type="SUPFAM" id="SSF47413">
    <property type="entry name" value="lambda repressor-like DNA-binding domains"/>
    <property type="match status" value="1"/>
</dbReference>
<protein>
    <submittedName>
        <fullName evidence="2">Helix-TurN-helix domain protein</fullName>
    </submittedName>
</protein>
<dbReference type="eggNOG" id="COG1396">
    <property type="taxonomic scope" value="Bacteria"/>
</dbReference>
<dbReference type="RefSeq" id="WP_037500356.1">
    <property type="nucleotide sequence ID" value="NZ_JJMU01000049.1"/>
</dbReference>
<reference evidence="3" key="1">
    <citation type="submission" date="2014-04" db="EMBL/GenBank/DDBJ databases">
        <title>Whole-Genome optical mapping and complete genome sequence of Sphingobacterium deserti sp. nov., a new spaces isolated from desert in the west of China.</title>
        <authorList>
            <person name="Teng C."/>
            <person name="Zhou Z."/>
            <person name="Li X."/>
            <person name="Chen M."/>
            <person name="Lin M."/>
            <person name="Wang L."/>
            <person name="Su S."/>
            <person name="Zhang C."/>
            <person name="Zhang W."/>
        </authorList>
    </citation>
    <scope>NUCLEOTIDE SEQUENCE [LARGE SCALE GENOMIC DNA]</scope>
    <source>
        <strain evidence="3">ACCC05744</strain>
    </source>
</reference>
<accession>A0A0B8T055</accession>
<name>A0A0B8T055_9SPHI</name>
<sequence length="71" mass="8547">MIKINRIAEVFNEHSVYNRRIAELLDVSESTVSRWVHNKQQPDVHKLYKIAEYLKIDIRDLFYPTKWSDGK</sequence>
<dbReference type="STRING" id="1229276.DI53_2709"/>
<proteinExistence type="predicted"/>
<organism evidence="2 3">
    <name type="scientific">Sphingobacterium deserti</name>
    <dbReference type="NCBI Taxonomy" id="1229276"/>
    <lineage>
        <taxon>Bacteria</taxon>
        <taxon>Pseudomonadati</taxon>
        <taxon>Bacteroidota</taxon>
        <taxon>Sphingobacteriia</taxon>
        <taxon>Sphingobacteriales</taxon>
        <taxon>Sphingobacteriaceae</taxon>
        <taxon>Sphingobacterium</taxon>
    </lineage>
</organism>
<dbReference type="SMART" id="SM00530">
    <property type="entry name" value="HTH_XRE"/>
    <property type="match status" value="1"/>
</dbReference>
<evidence type="ECO:0000259" key="1">
    <source>
        <dbReference type="PROSITE" id="PS50943"/>
    </source>
</evidence>
<reference evidence="2 3" key="2">
    <citation type="journal article" date="2015" name="PLoS ONE">
        <title>Whole-Genome Optical Mapping and Finished Genome Sequence of Sphingobacterium deserti sp. nov., a New Species Isolated from the Western Desert of China.</title>
        <authorList>
            <person name="Teng C."/>
            <person name="Zhou Z."/>
            <person name="Molnar I."/>
            <person name="Li X."/>
            <person name="Tang R."/>
            <person name="Chen M."/>
            <person name="Wang L."/>
            <person name="Su S."/>
            <person name="Zhang W."/>
            <person name="Lin M."/>
        </authorList>
    </citation>
    <scope>NUCLEOTIDE SEQUENCE [LARGE SCALE GENOMIC DNA]</scope>
    <source>
        <strain evidence="3">ACCC05744</strain>
    </source>
</reference>
<evidence type="ECO:0000313" key="2">
    <source>
        <dbReference type="EMBL" id="KGE13521.1"/>
    </source>
</evidence>
<dbReference type="CDD" id="cd00093">
    <property type="entry name" value="HTH_XRE"/>
    <property type="match status" value="1"/>
</dbReference>
<dbReference type="InterPro" id="IPR001387">
    <property type="entry name" value="Cro/C1-type_HTH"/>
</dbReference>
<dbReference type="Gene3D" id="1.10.260.40">
    <property type="entry name" value="lambda repressor-like DNA-binding domains"/>
    <property type="match status" value="1"/>
</dbReference>
<comment type="caution">
    <text evidence="2">The sequence shown here is derived from an EMBL/GenBank/DDBJ whole genome shotgun (WGS) entry which is preliminary data.</text>
</comment>
<dbReference type="InterPro" id="IPR010982">
    <property type="entry name" value="Lambda_DNA-bd_dom_sf"/>
</dbReference>
<dbReference type="PROSITE" id="PS50943">
    <property type="entry name" value="HTH_CROC1"/>
    <property type="match status" value="1"/>
</dbReference>
<gene>
    <name evidence="2" type="ORF">DI53_2709</name>
</gene>
<dbReference type="PATRIC" id="fig|1229276.3.peg.2791"/>
<dbReference type="Proteomes" id="UP000031802">
    <property type="component" value="Unassembled WGS sequence"/>
</dbReference>
<dbReference type="GO" id="GO:0003677">
    <property type="term" value="F:DNA binding"/>
    <property type="evidence" value="ECO:0007669"/>
    <property type="project" value="InterPro"/>
</dbReference>
<feature type="domain" description="HTH cro/C1-type" evidence="1">
    <location>
        <begin position="22"/>
        <end position="61"/>
    </location>
</feature>
<dbReference type="AlphaFoldDB" id="A0A0B8T055"/>